<name>A0ABP0PBY4_9DINO</name>
<dbReference type="InterPro" id="IPR027359">
    <property type="entry name" value="Volt_channel_dom_sf"/>
</dbReference>
<evidence type="ECO:0000256" key="6">
    <source>
        <dbReference type="SAM" id="MobiDB-lite"/>
    </source>
</evidence>
<dbReference type="EMBL" id="CAXAMN010022862">
    <property type="protein sequence ID" value="CAK9073276.1"/>
    <property type="molecule type" value="Genomic_DNA"/>
</dbReference>
<sequence>MLGGPDVELGLGGEELSRWLEDRLREQRESMERQHLLLLAQLKSFTPKRTRTSRTSLASSESEMPLPECQVQTPSCDAGSRTKPKATSLRETLSLARLDFIPHSMQERWWHPRQLVRNIWFEIFYTVLILLQACGMAIEVQLQGLEWGYQLNYDGYTSGADAIWPPLPEILEICDLTFGCLFAVEVVVKVWGLGRRYFKSFWNFFDLSLVLLWCLEMAVALMPMQSPSLRLLRLIRLLRLVKPLRTIKNFDSLIIMTTALKHSMGALFWASIIMLVVEVMLALLLGQLAIAFARADDESPSGDTEVELKIFEYFGTFPRSMLTMFQMTLGTWVTVARDLQELITPAFNLLTILFKGTFGFAAVGVINGVFMQETMKVAQTDDIIMMRDVARREKVHSNKMTAFFQYTDHSRETPITRSEWNKVMERDDARHWFGAQGLPIRDPDTIFNLIDSDNSDSISIDELVFGVSQLQGVASGVDVAILKQNQIYLMALIEKVLEKCEVSREVETAKLMPEMDSVKPCLHL</sequence>
<dbReference type="PROSITE" id="PS00018">
    <property type="entry name" value="EF_HAND_1"/>
    <property type="match status" value="1"/>
</dbReference>
<dbReference type="PANTHER" id="PTHR10037">
    <property type="entry name" value="VOLTAGE-GATED CATION CHANNEL CALCIUM AND SODIUM"/>
    <property type="match status" value="1"/>
</dbReference>
<gene>
    <name evidence="9" type="ORF">CCMP2556_LOCUS36065</name>
</gene>
<dbReference type="InterPro" id="IPR018247">
    <property type="entry name" value="EF_Hand_1_Ca_BS"/>
</dbReference>
<dbReference type="Gene3D" id="1.10.287.70">
    <property type="match status" value="1"/>
</dbReference>
<dbReference type="InterPro" id="IPR002048">
    <property type="entry name" value="EF_hand_dom"/>
</dbReference>
<protein>
    <recommendedName>
        <fullName evidence="8">EF-hand domain-containing protein</fullName>
    </recommendedName>
</protein>
<feature type="domain" description="EF-hand" evidence="8">
    <location>
        <begin position="438"/>
        <end position="473"/>
    </location>
</feature>
<dbReference type="SUPFAM" id="SSF47473">
    <property type="entry name" value="EF-hand"/>
    <property type="match status" value="1"/>
</dbReference>
<feature type="transmembrane region" description="Helical" evidence="7">
    <location>
        <begin position="347"/>
        <end position="370"/>
    </location>
</feature>
<dbReference type="PROSITE" id="PS50222">
    <property type="entry name" value="EF_HAND_2"/>
    <property type="match status" value="1"/>
</dbReference>
<dbReference type="Gene3D" id="1.20.120.350">
    <property type="entry name" value="Voltage-gated potassium channels. Chain C"/>
    <property type="match status" value="1"/>
</dbReference>
<proteinExistence type="predicted"/>
<accession>A0ABP0PBY4</accession>
<keyword evidence="2 7" id="KW-0812">Transmembrane</keyword>
<keyword evidence="5 7" id="KW-0472">Membrane</keyword>
<evidence type="ECO:0000256" key="5">
    <source>
        <dbReference type="ARBA" id="ARBA00023136"/>
    </source>
</evidence>
<evidence type="ECO:0000256" key="4">
    <source>
        <dbReference type="ARBA" id="ARBA00022989"/>
    </source>
</evidence>
<keyword evidence="3" id="KW-0106">Calcium</keyword>
<evidence type="ECO:0000256" key="2">
    <source>
        <dbReference type="ARBA" id="ARBA00022692"/>
    </source>
</evidence>
<comment type="subcellular location">
    <subcellularLocation>
        <location evidence="1">Membrane</location>
        <topology evidence="1">Multi-pass membrane protein</topology>
    </subcellularLocation>
</comment>
<feature type="transmembrane region" description="Helical" evidence="7">
    <location>
        <begin position="204"/>
        <end position="224"/>
    </location>
</feature>
<dbReference type="PANTHER" id="PTHR10037:SF62">
    <property type="entry name" value="SODIUM CHANNEL PROTEIN 60E"/>
    <property type="match status" value="1"/>
</dbReference>
<evidence type="ECO:0000313" key="9">
    <source>
        <dbReference type="EMBL" id="CAK9073276.1"/>
    </source>
</evidence>
<comment type="caution">
    <text evidence="9">The sequence shown here is derived from an EMBL/GenBank/DDBJ whole genome shotgun (WGS) entry which is preliminary data.</text>
</comment>
<evidence type="ECO:0000313" key="10">
    <source>
        <dbReference type="Proteomes" id="UP001642484"/>
    </source>
</evidence>
<keyword evidence="4 7" id="KW-1133">Transmembrane helix</keyword>
<dbReference type="InterPro" id="IPR043203">
    <property type="entry name" value="VGCC_Ca_Na"/>
</dbReference>
<evidence type="ECO:0000259" key="8">
    <source>
        <dbReference type="PROSITE" id="PS50222"/>
    </source>
</evidence>
<dbReference type="Pfam" id="PF00520">
    <property type="entry name" value="Ion_trans"/>
    <property type="match status" value="1"/>
</dbReference>
<dbReference type="Proteomes" id="UP001642484">
    <property type="component" value="Unassembled WGS sequence"/>
</dbReference>
<reference evidence="9 10" key="1">
    <citation type="submission" date="2024-02" db="EMBL/GenBank/DDBJ databases">
        <authorList>
            <person name="Chen Y."/>
            <person name="Shah S."/>
            <person name="Dougan E. K."/>
            <person name="Thang M."/>
            <person name="Chan C."/>
        </authorList>
    </citation>
    <scope>NUCLEOTIDE SEQUENCE [LARGE SCALE GENOMIC DNA]</scope>
</reference>
<evidence type="ECO:0000256" key="7">
    <source>
        <dbReference type="SAM" id="Phobius"/>
    </source>
</evidence>
<dbReference type="InterPro" id="IPR011992">
    <property type="entry name" value="EF-hand-dom_pair"/>
</dbReference>
<organism evidence="9 10">
    <name type="scientific">Durusdinium trenchii</name>
    <dbReference type="NCBI Taxonomy" id="1381693"/>
    <lineage>
        <taxon>Eukaryota</taxon>
        <taxon>Sar</taxon>
        <taxon>Alveolata</taxon>
        <taxon>Dinophyceae</taxon>
        <taxon>Suessiales</taxon>
        <taxon>Symbiodiniaceae</taxon>
        <taxon>Durusdinium</taxon>
    </lineage>
</organism>
<feature type="region of interest" description="Disordered" evidence="6">
    <location>
        <begin position="49"/>
        <end position="83"/>
    </location>
</feature>
<feature type="compositionally biased region" description="Low complexity" evidence="6">
    <location>
        <begin position="53"/>
        <end position="62"/>
    </location>
</feature>
<evidence type="ECO:0000256" key="1">
    <source>
        <dbReference type="ARBA" id="ARBA00004141"/>
    </source>
</evidence>
<dbReference type="SUPFAM" id="SSF81324">
    <property type="entry name" value="Voltage-gated potassium channels"/>
    <property type="match status" value="1"/>
</dbReference>
<keyword evidence="10" id="KW-1185">Reference proteome</keyword>
<feature type="transmembrane region" description="Helical" evidence="7">
    <location>
        <begin position="266"/>
        <end position="292"/>
    </location>
</feature>
<dbReference type="InterPro" id="IPR005821">
    <property type="entry name" value="Ion_trans_dom"/>
</dbReference>
<evidence type="ECO:0000256" key="3">
    <source>
        <dbReference type="ARBA" id="ARBA00022837"/>
    </source>
</evidence>